<dbReference type="KEGG" id="barh:WN72_43060"/>
<dbReference type="Pfam" id="PF08242">
    <property type="entry name" value="Methyltransf_12"/>
    <property type="match status" value="1"/>
</dbReference>
<keyword evidence="2" id="KW-0808">Transferase</keyword>
<dbReference type="SUPFAM" id="SSF53335">
    <property type="entry name" value="S-adenosyl-L-methionine-dependent methyltransferases"/>
    <property type="match status" value="1"/>
</dbReference>
<organism evidence="2 3">
    <name type="scientific">Bradyrhizobium arachidis</name>
    <dbReference type="NCBI Taxonomy" id="858423"/>
    <lineage>
        <taxon>Bacteria</taxon>
        <taxon>Pseudomonadati</taxon>
        <taxon>Pseudomonadota</taxon>
        <taxon>Alphaproteobacteria</taxon>
        <taxon>Hyphomicrobiales</taxon>
        <taxon>Nitrobacteraceae</taxon>
        <taxon>Bradyrhizobium</taxon>
    </lineage>
</organism>
<accession>A0AAE7TLE9</accession>
<dbReference type="RefSeq" id="WP_092215783.1">
    <property type="nucleotide sequence ID" value="NZ_CP030050.1"/>
</dbReference>
<protein>
    <submittedName>
        <fullName evidence="2">Class I SAM-dependent methyltransferase</fullName>
    </submittedName>
</protein>
<keyword evidence="2" id="KW-0489">Methyltransferase</keyword>
<reference evidence="2 3" key="1">
    <citation type="submission" date="2018-06" db="EMBL/GenBank/DDBJ databases">
        <title>Comparative genomics of Bradyrhizobium nodulating Arachidis hypogaea.</title>
        <authorList>
            <person name="Li Y."/>
        </authorList>
    </citation>
    <scope>NUCLEOTIDE SEQUENCE [LARGE SCALE GENOMIC DNA]</scope>
    <source>
        <strain evidence="2 3">CCBAU 051107</strain>
    </source>
</reference>
<evidence type="ECO:0000313" key="3">
    <source>
        <dbReference type="Proteomes" id="UP000594015"/>
    </source>
</evidence>
<dbReference type="GO" id="GO:0008168">
    <property type="term" value="F:methyltransferase activity"/>
    <property type="evidence" value="ECO:0007669"/>
    <property type="project" value="UniProtKB-KW"/>
</dbReference>
<name>A0AAE7TLE9_9BRAD</name>
<dbReference type="EMBL" id="CP030050">
    <property type="protein sequence ID" value="QOZ72324.1"/>
    <property type="molecule type" value="Genomic_DNA"/>
</dbReference>
<dbReference type="InterPro" id="IPR029063">
    <property type="entry name" value="SAM-dependent_MTases_sf"/>
</dbReference>
<gene>
    <name evidence="2" type="ORF">WN72_43060</name>
</gene>
<proteinExistence type="predicted"/>
<dbReference type="AlphaFoldDB" id="A0AAE7TLE9"/>
<dbReference type="InterPro" id="IPR013217">
    <property type="entry name" value="Methyltransf_12"/>
</dbReference>
<sequence length="264" mass="29242">MNKPATIDFATVTHLPAAAAQAPALHDLVPGEARDSLLAVQDTLRRELPQGPLAIYEAGGGSCSVVPPELLSRSKITVVDIDEDQVRNNTYADEAILGDVQTYRFGQATFDLVICYNVIEHLPHVDAALLNFRDALKRGGMILIGAPNPRSLSGVVTKYSPHWFHVWFYRNIRGIRDAGLPGEPPFPTFFHPLVTLPRLEAFAAANGLEMIYRREVESPRYPEMRRRKPLFAALVDAGAALLNAVLPRGTDVRRGDYHVILRKM</sequence>
<dbReference type="Proteomes" id="UP000594015">
    <property type="component" value="Chromosome"/>
</dbReference>
<evidence type="ECO:0000313" key="2">
    <source>
        <dbReference type="EMBL" id="QOZ72324.1"/>
    </source>
</evidence>
<feature type="domain" description="Methyltransferase type 12" evidence="1">
    <location>
        <begin position="57"/>
        <end position="142"/>
    </location>
</feature>
<evidence type="ECO:0000259" key="1">
    <source>
        <dbReference type="Pfam" id="PF08242"/>
    </source>
</evidence>
<dbReference type="GO" id="GO:0032259">
    <property type="term" value="P:methylation"/>
    <property type="evidence" value="ECO:0007669"/>
    <property type="project" value="UniProtKB-KW"/>
</dbReference>
<dbReference type="Gene3D" id="3.40.50.150">
    <property type="entry name" value="Vaccinia Virus protein VP39"/>
    <property type="match status" value="1"/>
</dbReference>